<dbReference type="AlphaFoldDB" id="A0AAN7XZA2"/>
<reference evidence="2 3" key="1">
    <citation type="journal article" date="2023" name="Genes (Basel)">
        <title>Chromosome-Level Genome Assembly and Circadian Gene Repertoire of the Patagonia Blennie Eleginops maclovinus-The Closest Ancestral Proxy of Antarctic Cryonotothenioids.</title>
        <authorList>
            <person name="Cheng C.C."/>
            <person name="Rivera-Colon A.G."/>
            <person name="Minhas B.F."/>
            <person name="Wilson L."/>
            <person name="Rayamajhi N."/>
            <person name="Vargas-Chacoff L."/>
            <person name="Catchen J.M."/>
        </authorList>
    </citation>
    <scope>NUCLEOTIDE SEQUENCE [LARGE SCALE GENOMIC DNA]</scope>
    <source>
        <strain evidence="2">JMC-PN-2008</strain>
    </source>
</reference>
<sequence>MQAHVQKRSPAFHLGLSLDSLVRLCLLACVPLGQLMSNVKSSQALDLLPTTSCKGKSGHGARTQTKCEAVTAVLCECSVCRL</sequence>
<gene>
    <name evidence="2" type="ORF">PBY51_024758</name>
</gene>
<evidence type="ECO:0000313" key="3">
    <source>
        <dbReference type="Proteomes" id="UP001346869"/>
    </source>
</evidence>
<evidence type="ECO:0008006" key="4">
    <source>
        <dbReference type="Google" id="ProtNLM"/>
    </source>
</evidence>
<dbReference type="Proteomes" id="UP001346869">
    <property type="component" value="Unassembled WGS sequence"/>
</dbReference>
<keyword evidence="1" id="KW-0732">Signal</keyword>
<name>A0AAN7XZA2_ELEMC</name>
<feature type="signal peptide" evidence="1">
    <location>
        <begin position="1"/>
        <end position="27"/>
    </location>
</feature>
<protein>
    <recommendedName>
        <fullName evidence="4">Secreted protein</fullName>
    </recommendedName>
</protein>
<reference evidence="2 3" key="2">
    <citation type="journal article" date="2023" name="Mol. Biol. Evol.">
        <title>Genomics of Secondarily Temperate Adaptation in the Only Non-Antarctic Icefish.</title>
        <authorList>
            <person name="Rivera-Colon A.G."/>
            <person name="Rayamajhi N."/>
            <person name="Minhas B.F."/>
            <person name="Madrigal G."/>
            <person name="Bilyk K.T."/>
            <person name="Yoon V."/>
            <person name="Hune M."/>
            <person name="Gregory S."/>
            <person name="Cheng C.H.C."/>
            <person name="Catchen J.M."/>
        </authorList>
    </citation>
    <scope>NUCLEOTIDE SEQUENCE [LARGE SCALE GENOMIC DNA]</scope>
    <source>
        <strain evidence="2">JMC-PN-2008</strain>
    </source>
</reference>
<evidence type="ECO:0000313" key="2">
    <source>
        <dbReference type="EMBL" id="KAK5870097.1"/>
    </source>
</evidence>
<proteinExistence type="predicted"/>
<evidence type="ECO:0000256" key="1">
    <source>
        <dbReference type="SAM" id="SignalP"/>
    </source>
</evidence>
<feature type="chain" id="PRO_5043040742" description="Secreted protein" evidence="1">
    <location>
        <begin position="28"/>
        <end position="82"/>
    </location>
</feature>
<keyword evidence="3" id="KW-1185">Reference proteome</keyword>
<comment type="caution">
    <text evidence="2">The sequence shown here is derived from an EMBL/GenBank/DDBJ whole genome shotgun (WGS) entry which is preliminary data.</text>
</comment>
<dbReference type="EMBL" id="JAUZQC010000006">
    <property type="protein sequence ID" value="KAK5870097.1"/>
    <property type="molecule type" value="Genomic_DNA"/>
</dbReference>
<organism evidence="2 3">
    <name type="scientific">Eleginops maclovinus</name>
    <name type="common">Patagonian blennie</name>
    <name type="synonym">Eleginus maclovinus</name>
    <dbReference type="NCBI Taxonomy" id="56733"/>
    <lineage>
        <taxon>Eukaryota</taxon>
        <taxon>Metazoa</taxon>
        <taxon>Chordata</taxon>
        <taxon>Craniata</taxon>
        <taxon>Vertebrata</taxon>
        <taxon>Euteleostomi</taxon>
        <taxon>Actinopterygii</taxon>
        <taxon>Neopterygii</taxon>
        <taxon>Teleostei</taxon>
        <taxon>Neoteleostei</taxon>
        <taxon>Acanthomorphata</taxon>
        <taxon>Eupercaria</taxon>
        <taxon>Perciformes</taxon>
        <taxon>Notothenioidei</taxon>
        <taxon>Eleginopidae</taxon>
        <taxon>Eleginops</taxon>
    </lineage>
</organism>
<accession>A0AAN7XZA2</accession>